<comment type="caution">
    <text evidence="2">The sequence shown here is derived from an EMBL/GenBank/DDBJ whole genome shotgun (WGS) entry which is preliminary data.</text>
</comment>
<organism evidence="2 3">
    <name type="scientific">Carya illinoinensis</name>
    <name type="common">Pecan</name>
    <dbReference type="NCBI Taxonomy" id="32201"/>
    <lineage>
        <taxon>Eukaryota</taxon>
        <taxon>Viridiplantae</taxon>
        <taxon>Streptophyta</taxon>
        <taxon>Embryophyta</taxon>
        <taxon>Tracheophyta</taxon>
        <taxon>Spermatophyta</taxon>
        <taxon>Magnoliopsida</taxon>
        <taxon>eudicotyledons</taxon>
        <taxon>Gunneridae</taxon>
        <taxon>Pentapetalae</taxon>
        <taxon>rosids</taxon>
        <taxon>fabids</taxon>
        <taxon>Fagales</taxon>
        <taxon>Juglandaceae</taxon>
        <taxon>Carya</taxon>
    </lineage>
</organism>
<dbReference type="InterPro" id="IPR050951">
    <property type="entry name" value="Retrovirus_Pol_polyprotein"/>
</dbReference>
<gene>
    <name evidence="2" type="ORF">CIPAW_06G001700</name>
</gene>
<evidence type="ECO:0000259" key="1">
    <source>
        <dbReference type="PROSITE" id="PS50994"/>
    </source>
</evidence>
<evidence type="ECO:0000313" key="3">
    <source>
        <dbReference type="Proteomes" id="UP000811609"/>
    </source>
</evidence>
<reference evidence="2" key="1">
    <citation type="submission" date="2020-12" db="EMBL/GenBank/DDBJ databases">
        <title>WGS assembly of Carya illinoinensis cv. Pawnee.</title>
        <authorList>
            <person name="Platts A."/>
            <person name="Shu S."/>
            <person name="Wright S."/>
            <person name="Barry K."/>
            <person name="Edger P."/>
            <person name="Pires J.C."/>
            <person name="Schmutz J."/>
        </authorList>
    </citation>
    <scope>NUCLEOTIDE SEQUENCE</scope>
    <source>
        <tissue evidence="2">Leaf</tissue>
    </source>
</reference>
<protein>
    <recommendedName>
        <fullName evidence="1">Integrase catalytic domain-containing protein</fullName>
    </recommendedName>
</protein>
<dbReference type="PROSITE" id="PS50994">
    <property type="entry name" value="INTEGRASE"/>
    <property type="match status" value="1"/>
</dbReference>
<proteinExistence type="predicted"/>
<keyword evidence="3" id="KW-1185">Reference proteome</keyword>
<dbReference type="GO" id="GO:0015074">
    <property type="term" value="P:DNA integration"/>
    <property type="evidence" value="ECO:0007669"/>
    <property type="project" value="InterPro"/>
</dbReference>
<feature type="domain" description="Integrase catalytic" evidence="1">
    <location>
        <begin position="1"/>
        <end position="78"/>
    </location>
</feature>
<evidence type="ECO:0000313" key="2">
    <source>
        <dbReference type="EMBL" id="KAG6649848.1"/>
    </source>
</evidence>
<dbReference type="InterPro" id="IPR001584">
    <property type="entry name" value="Integrase_cat-core"/>
</dbReference>
<dbReference type="Proteomes" id="UP000811609">
    <property type="component" value="Chromosome 6"/>
</dbReference>
<sequence>MELFTLQGVQLSFSFAYHPQTDGQKEVVNKWVQNYLSSYMGDRPKDWSHWLALNEWCYNSNQHRSTKITPFEALYDYKPLGLSKYIMGTAKIDEVEIIIDRRNHIWHLLKRNITQAQERMAQVCKSEAKRAKIHGG</sequence>
<dbReference type="PANTHER" id="PTHR37984">
    <property type="entry name" value="PROTEIN CBG26694"/>
    <property type="match status" value="1"/>
</dbReference>
<accession>A0A8T1Q4L9</accession>
<dbReference type="PANTHER" id="PTHR37984:SF5">
    <property type="entry name" value="PROTEIN NYNRIN-LIKE"/>
    <property type="match status" value="1"/>
</dbReference>
<dbReference type="AlphaFoldDB" id="A0A8T1Q4L9"/>
<dbReference type="EMBL" id="CM031814">
    <property type="protein sequence ID" value="KAG6649848.1"/>
    <property type="molecule type" value="Genomic_DNA"/>
</dbReference>
<name>A0A8T1Q4L9_CARIL</name>